<dbReference type="Proteomes" id="UP000234498">
    <property type="component" value="Unassembled WGS sequence"/>
</dbReference>
<gene>
    <name evidence="1" type="ORF">BLIN101_00059</name>
</gene>
<proteinExistence type="predicted"/>
<dbReference type="GeneID" id="303221770"/>
<dbReference type="Gene3D" id="3.40.190.10">
    <property type="entry name" value="Periplasmic binding protein-like II"/>
    <property type="match status" value="1"/>
</dbReference>
<evidence type="ECO:0000313" key="2">
    <source>
        <dbReference type="Proteomes" id="UP000234498"/>
    </source>
</evidence>
<dbReference type="SUPFAM" id="SSF53850">
    <property type="entry name" value="Periplasmic binding protein-like II"/>
    <property type="match status" value="1"/>
</dbReference>
<dbReference type="AlphaFoldDB" id="A0A2H1HIN6"/>
<sequence length="83" mass="8905">MAKVGQMTVKPEFADAQAKIDPYFQTFSDQLETARARLPIPQAGEVDAILSTELVPAFEGKVGVKEALSSAAKQIDALLAENK</sequence>
<name>A0A2H1HIN6_BRELN</name>
<dbReference type="OrthoDB" id="9780991at2"/>
<accession>A0A2H1HIN6</accession>
<evidence type="ECO:0000313" key="1">
    <source>
        <dbReference type="EMBL" id="SMX62710.1"/>
    </source>
</evidence>
<dbReference type="EMBL" id="FXZA01000001">
    <property type="protein sequence ID" value="SMX62710.1"/>
    <property type="molecule type" value="Genomic_DNA"/>
</dbReference>
<organism evidence="1 2">
    <name type="scientific">Brevibacterium linens</name>
    <dbReference type="NCBI Taxonomy" id="1703"/>
    <lineage>
        <taxon>Bacteria</taxon>
        <taxon>Bacillati</taxon>
        <taxon>Actinomycetota</taxon>
        <taxon>Actinomycetes</taxon>
        <taxon>Micrococcales</taxon>
        <taxon>Brevibacteriaceae</taxon>
        <taxon>Brevibacterium</taxon>
    </lineage>
</organism>
<reference evidence="1 2" key="1">
    <citation type="submission" date="2017-03" db="EMBL/GenBank/DDBJ databases">
        <authorList>
            <person name="Afonso C.L."/>
            <person name="Miller P.J."/>
            <person name="Scott M.A."/>
            <person name="Spackman E."/>
            <person name="Goraichik I."/>
            <person name="Dimitrov K.M."/>
            <person name="Suarez D.L."/>
            <person name="Swayne D.E."/>
        </authorList>
    </citation>
    <scope>NUCLEOTIDE SEQUENCE [LARGE SCALE GENOMIC DNA]</scope>
    <source>
        <strain evidence="1 2">Mu101</strain>
    </source>
</reference>
<protein>
    <submittedName>
        <fullName evidence="1">Uncharacterized protein</fullName>
    </submittedName>
</protein>
<dbReference type="RefSeq" id="WP_101593281.1">
    <property type="nucleotide sequence ID" value="NZ_CP026734.1"/>
</dbReference>